<evidence type="ECO:0000256" key="2">
    <source>
        <dbReference type="ARBA" id="ARBA00005801"/>
    </source>
</evidence>
<evidence type="ECO:0000256" key="5">
    <source>
        <dbReference type="ARBA" id="ARBA00022989"/>
    </source>
</evidence>
<dbReference type="Proteomes" id="UP000178107">
    <property type="component" value="Unassembled WGS sequence"/>
</dbReference>
<sequence>MATVILFVFGVIVGSFLNVLGLRWNSGLSLGGRSFCPVCGKKLCWHELIPVLSFVFLHGRCLQCKARISYQYPMVEILTGLIFATVPYIFIPVFCIYIVIGIYDIRHKIIPNSLVYASIALSLIVPLFIVHYSFLDWLAGPILFSFFALVWLISRGKAMGFGDAKLGLSVGLLLGAALGFSAVVLAFWVGAAIGITYMIFSPKKITIKSEMPFAPFIIFGSWLALILNLDLLHVSFF</sequence>
<comment type="caution">
    <text evidence="10">The sequence shown here is derived from an EMBL/GenBank/DDBJ whole genome shotgun (WGS) entry which is preliminary data.</text>
</comment>
<dbReference type="InterPro" id="IPR050882">
    <property type="entry name" value="Prepilin_peptidase/N-MTase"/>
</dbReference>
<evidence type="ECO:0008006" key="12">
    <source>
        <dbReference type="Google" id="ProtNLM"/>
    </source>
</evidence>
<gene>
    <name evidence="10" type="ORF">A2838_03045</name>
</gene>
<evidence type="ECO:0000313" key="11">
    <source>
        <dbReference type="Proteomes" id="UP000178107"/>
    </source>
</evidence>
<dbReference type="AlphaFoldDB" id="A0A1G2T0Y1"/>
<keyword evidence="3" id="KW-1003">Cell membrane</keyword>
<dbReference type="Pfam" id="PF06750">
    <property type="entry name" value="A24_N_bact"/>
    <property type="match status" value="1"/>
</dbReference>
<evidence type="ECO:0000259" key="9">
    <source>
        <dbReference type="Pfam" id="PF06750"/>
    </source>
</evidence>
<dbReference type="EMBL" id="MHVH01000003">
    <property type="protein sequence ID" value="OHA90668.1"/>
    <property type="molecule type" value="Genomic_DNA"/>
</dbReference>
<dbReference type="PANTHER" id="PTHR30487:SF0">
    <property type="entry name" value="PREPILIN LEADER PEPTIDASE_N-METHYLTRANSFERASE-RELATED"/>
    <property type="match status" value="1"/>
</dbReference>
<evidence type="ECO:0000256" key="3">
    <source>
        <dbReference type="ARBA" id="ARBA00022475"/>
    </source>
</evidence>
<evidence type="ECO:0000256" key="7">
    <source>
        <dbReference type="SAM" id="Phobius"/>
    </source>
</evidence>
<dbReference type="InterPro" id="IPR000045">
    <property type="entry name" value="Prepilin_IV_endopep_pep"/>
</dbReference>
<feature type="domain" description="Prepilin type IV endopeptidase peptidase" evidence="8">
    <location>
        <begin position="94"/>
        <end position="195"/>
    </location>
</feature>
<feature type="transmembrane region" description="Helical" evidence="7">
    <location>
        <begin position="114"/>
        <end position="132"/>
    </location>
</feature>
<dbReference type="Gene3D" id="1.20.120.1220">
    <property type="match status" value="1"/>
</dbReference>
<dbReference type="PANTHER" id="PTHR30487">
    <property type="entry name" value="TYPE 4 PREPILIN-LIKE PROTEINS LEADER PEPTIDE-PROCESSING ENZYME"/>
    <property type="match status" value="1"/>
</dbReference>
<dbReference type="GO" id="GO:0006465">
    <property type="term" value="P:signal peptide processing"/>
    <property type="evidence" value="ECO:0007669"/>
    <property type="project" value="TreeGrafter"/>
</dbReference>
<dbReference type="GO" id="GO:0004190">
    <property type="term" value="F:aspartic-type endopeptidase activity"/>
    <property type="evidence" value="ECO:0007669"/>
    <property type="project" value="InterPro"/>
</dbReference>
<feature type="transmembrane region" description="Helical" evidence="7">
    <location>
        <begin position="166"/>
        <end position="199"/>
    </location>
</feature>
<name>A0A1G2T0Y1_9BACT</name>
<dbReference type="Pfam" id="PF01478">
    <property type="entry name" value="Peptidase_A24"/>
    <property type="match status" value="1"/>
</dbReference>
<feature type="transmembrane region" description="Helical" evidence="7">
    <location>
        <begin position="77"/>
        <end position="102"/>
    </location>
</feature>
<feature type="transmembrane region" description="Helical" evidence="7">
    <location>
        <begin position="211"/>
        <end position="232"/>
    </location>
</feature>
<keyword evidence="4 7" id="KW-0812">Transmembrane</keyword>
<evidence type="ECO:0000256" key="1">
    <source>
        <dbReference type="ARBA" id="ARBA00004651"/>
    </source>
</evidence>
<keyword evidence="5 7" id="KW-1133">Transmembrane helix</keyword>
<keyword evidence="6 7" id="KW-0472">Membrane</keyword>
<feature type="domain" description="Prepilin peptidase A24 N-terminal" evidence="9">
    <location>
        <begin position="8"/>
        <end position="88"/>
    </location>
</feature>
<feature type="transmembrane region" description="Helical" evidence="7">
    <location>
        <begin position="138"/>
        <end position="154"/>
    </location>
</feature>
<proteinExistence type="inferred from homology"/>
<protein>
    <recommendedName>
        <fullName evidence="12">Prepilin peptidase</fullName>
    </recommendedName>
</protein>
<evidence type="ECO:0000256" key="6">
    <source>
        <dbReference type="ARBA" id="ARBA00023136"/>
    </source>
</evidence>
<dbReference type="InterPro" id="IPR010627">
    <property type="entry name" value="Prepilin_pept_A24_N"/>
</dbReference>
<comment type="subcellular location">
    <subcellularLocation>
        <location evidence="1">Cell membrane</location>
        <topology evidence="1">Multi-pass membrane protein</topology>
    </subcellularLocation>
</comment>
<reference evidence="10 11" key="1">
    <citation type="journal article" date="2016" name="Nat. Commun.">
        <title>Thousands of microbial genomes shed light on interconnected biogeochemical processes in an aquifer system.</title>
        <authorList>
            <person name="Anantharaman K."/>
            <person name="Brown C.T."/>
            <person name="Hug L.A."/>
            <person name="Sharon I."/>
            <person name="Castelle C.J."/>
            <person name="Probst A.J."/>
            <person name="Thomas B.C."/>
            <person name="Singh A."/>
            <person name="Wilkins M.J."/>
            <person name="Karaoz U."/>
            <person name="Brodie E.L."/>
            <person name="Williams K.H."/>
            <person name="Hubbard S.S."/>
            <person name="Banfield J.F."/>
        </authorList>
    </citation>
    <scope>NUCLEOTIDE SEQUENCE [LARGE SCALE GENOMIC DNA]</scope>
</reference>
<evidence type="ECO:0000259" key="8">
    <source>
        <dbReference type="Pfam" id="PF01478"/>
    </source>
</evidence>
<evidence type="ECO:0000313" key="10">
    <source>
        <dbReference type="EMBL" id="OHA90668.1"/>
    </source>
</evidence>
<dbReference type="GO" id="GO:0005886">
    <property type="term" value="C:plasma membrane"/>
    <property type="evidence" value="ECO:0007669"/>
    <property type="project" value="UniProtKB-SubCell"/>
</dbReference>
<comment type="similarity">
    <text evidence="2">Belongs to the peptidase A24 family.</text>
</comment>
<accession>A0A1G2T0Y1</accession>
<organism evidence="10 11">
    <name type="scientific">Candidatus Zambryskibacteria bacterium RIFCSPHIGHO2_01_FULL_46_25</name>
    <dbReference type="NCBI Taxonomy" id="1802738"/>
    <lineage>
        <taxon>Bacteria</taxon>
        <taxon>Candidatus Zambryskiibacteriota</taxon>
    </lineage>
</organism>
<evidence type="ECO:0000256" key="4">
    <source>
        <dbReference type="ARBA" id="ARBA00022692"/>
    </source>
</evidence>